<protein>
    <submittedName>
        <fullName evidence="5">Uncharacterized protein</fullName>
    </submittedName>
</protein>
<dbReference type="Pfam" id="PF01027">
    <property type="entry name" value="Bax1-I"/>
    <property type="match status" value="1"/>
</dbReference>
<gene>
    <name evidence="5" type="ORF">SMTD_LOCUS10144</name>
</gene>
<keyword evidence="6" id="KW-1185">Reference proteome</keyword>
<dbReference type="STRING" id="31246.A0A183P708"/>
<dbReference type="InterPro" id="IPR006214">
    <property type="entry name" value="Bax_inhibitor_1-related"/>
</dbReference>
<keyword evidence="4" id="KW-0472">Membrane</keyword>
<comment type="subcellular location">
    <subcellularLocation>
        <location evidence="1">Membrane</location>
        <topology evidence="1">Multi-pass membrane protein</topology>
    </subcellularLocation>
</comment>
<sequence>MFLSPVSRLGSGLASISLYGGLLLFSGFLLYDTQHVIRRAESHPPPNFYLPTNKGFQNPEALKPFDPINNSIRILLDAVNIFVRIAVMLSGGGQRYTVSAKCFKSNLSPLAPPIQAPSL</sequence>
<evidence type="ECO:0000256" key="3">
    <source>
        <dbReference type="ARBA" id="ARBA00022989"/>
    </source>
</evidence>
<proteinExistence type="predicted"/>
<reference evidence="5 6" key="1">
    <citation type="submission" date="2018-11" db="EMBL/GenBank/DDBJ databases">
        <authorList>
            <consortium name="Pathogen Informatics"/>
        </authorList>
    </citation>
    <scope>NUCLEOTIDE SEQUENCE [LARGE SCALE GENOMIC DNA]</scope>
    <source>
        <strain>Denwood</strain>
        <strain evidence="6">Zambia</strain>
    </source>
</reference>
<keyword evidence="2" id="KW-0812">Transmembrane</keyword>
<dbReference type="GO" id="GO:0016020">
    <property type="term" value="C:membrane"/>
    <property type="evidence" value="ECO:0007669"/>
    <property type="project" value="UniProtKB-SubCell"/>
</dbReference>
<accession>A0A183P708</accession>
<dbReference type="AlphaFoldDB" id="A0A183P708"/>
<dbReference type="EMBL" id="UZAL01030300">
    <property type="protein sequence ID" value="VDP53084.1"/>
    <property type="molecule type" value="Genomic_DNA"/>
</dbReference>
<evidence type="ECO:0000256" key="4">
    <source>
        <dbReference type="ARBA" id="ARBA00023136"/>
    </source>
</evidence>
<evidence type="ECO:0000256" key="2">
    <source>
        <dbReference type="ARBA" id="ARBA00022692"/>
    </source>
</evidence>
<dbReference type="Proteomes" id="UP000269396">
    <property type="component" value="Unassembled WGS sequence"/>
</dbReference>
<evidence type="ECO:0000256" key="1">
    <source>
        <dbReference type="ARBA" id="ARBA00004141"/>
    </source>
</evidence>
<evidence type="ECO:0000313" key="5">
    <source>
        <dbReference type="EMBL" id="VDP53084.1"/>
    </source>
</evidence>
<keyword evidence="3" id="KW-1133">Transmembrane helix</keyword>
<organism evidence="5 6">
    <name type="scientific">Schistosoma mattheei</name>
    <dbReference type="NCBI Taxonomy" id="31246"/>
    <lineage>
        <taxon>Eukaryota</taxon>
        <taxon>Metazoa</taxon>
        <taxon>Spiralia</taxon>
        <taxon>Lophotrochozoa</taxon>
        <taxon>Platyhelminthes</taxon>
        <taxon>Trematoda</taxon>
        <taxon>Digenea</taxon>
        <taxon>Strigeidida</taxon>
        <taxon>Schistosomatoidea</taxon>
        <taxon>Schistosomatidae</taxon>
        <taxon>Schistosoma</taxon>
    </lineage>
</organism>
<name>A0A183P708_9TREM</name>
<evidence type="ECO:0000313" key="6">
    <source>
        <dbReference type="Proteomes" id="UP000269396"/>
    </source>
</evidence>